<dbReference type="AlphaFoldDB" id="A0A7X1DMT5"/>
<evidence type="ECO:0000313" key="3">
    <source>
        <dbReference type="Proteomes" id="UP000572016"/>
    </source>
</evidence>
<dbReference type="RefSeq" id="WP_185636716.1">
    <property type="nucleotide sequence ID" value="NZ_JAATOD010000001.1"/>
</dbReference>
<evidence type="ECO:0000256" key="1">
    <source>
        <dbReference type="SAM" id="Coils"/>
    </source>
</evidence>
<organism evidence="2 3">
    <name type="scientific">Listeria swaminathanii</name>
    <dbReference type="NCBI Taxonomy" id="2713501"/>
    <lineage>
        <taxon>Bacteria</taxon>
        <taxon>Bacillati</taxon>
        <taxon>Bacillota</taxon>
        <taxon>Bacilli</taxon>
        <taxon>Bacillales</taxon>
        <taxon>Listeriaceae</taxon>
        <taxon>Listeria</taxon>
    </lineage>
</organism>
<protein>
    <submittedName>
        <fullName evidence="2">Uncharacterized protein</fullName>
    </submittedName>
</protein>
<evidence type="ECO:0000313" key="2">
    <source>
        <dbReference type="EMBL" id="MBC2328649.1"/>
    </source>
</evidence>
<feature type="coiled-coil region" evidence="1">
    <location>
        <begin position="5"/>
        <end position="56"/>
    </location>
</feature>
<dbReference type="Proteomes" id="UP000572016">
    <property type="component" value="Unassembled WGS sequence"/>
</dbReference>
<proteinExistence type="predicted"/>
<sequence length="124" mass="14576">MNKKNKIVNQKIDLIQKELHEKEDELLDLFKREREIESIEDTLRGLEQRKQETLILMQNVYQGSKSRGLTQHMLEAGQEDSRNFSRLINSLKEENQTTKSTLNHRKASLVETKNGLEKELLLND</sequence>
<dbReference type="EMBL" id="JAATOD010000001">
    <property type="protein sequence ID" value="MBC2328649.1"/>
    <property type="molecule type" value="Genomic_DNA"/>
</dbReference>
<accession>A0A7X1DMT5</accession>
<gene>
    <name evidence="2" type="ORF">HCX62_01145</name>
</gene>
<comment type="caution">
    <text evidence="2">The sequence shown here is derived from an EMBL/GenBank/DDBJ whole genome shotgun (WGS) entry which is preliminary data.</text>
</comment>
<keyword evidence="1" id="KW-0175">Coiled coil</keyword>
<name>A0A7X1DMT5_9LIST</name>
<reference evidence="2 3" key="1">
    <citation type="submission" date="2020-03" db="EMBL/GenBank/DDBJ databases">
        <title>Soil Listeria distribution.</title>
        <authorList>
            <person name="Liao J."/>
            <person name="Wiedmann M."/>
        </authorList>
    </citation>
    <scope>NUCLEOTIDE SEQUENCE [LARGE SCALE GENOMIC DNA]</scope>
    <source>
        <strain evidence="2 3">FSL L7-0020</strain>
    </source>
</reference>